<evidence type="ECO:0000259" key="17">
    <source>
        <dbReference type="Pfam" id="PF00361"/>
    </source>
</evidence>
<evidence type="ECO:0000256" key="2">
    <source>
        <dbReference type="ARBA" id="ARBA00009025"/>
    </source>
</evidence>
<feature type="transmembrane region" description="Helical" evidence="16">
    <location>
        <begin position="253"/>
        <end position="273"/>
    </location>
</feature>
<evidence type="ECO:0000256" key="14">
    <source>
        <dbReference type="ARBA" id="ARBA00023136"/>
    </source>
</evidence>
<evidence type="ECO:0000256" key="15">
    <source>
        <dbReference type="ARBA" id="ARBA00049551"/>
    </source>
</evidence>
<sequence length="450" mass="49303">MSSLIWSMLFMFIPCLWVCASLDLMKCWVYCSSSISCSLFVLSIAYFQQSMLSAVAVSSSMMKSSVGCLLISLTLWILILCFYCSAKPSSNINRFTGAFWLSGLFLILFFSVSKMSLFYFLFEVTAIPMVVLIIGWGYQPERMQASIYMLVYTVSASLPLLAFIVYSFWGFGSLSFFLHCPPHIISDSPWVFLVLVAFLVKLPVFGFHLWLPKAHSEAPVAGSMLLAGLLLKLGGFGLIRSIGWWGFSLRGPATEIIAVVSLCGGVITSLICLSQTDIKALVAYSSIGHMSLVIGGLFSATQTGWLSAGWIMLAHGLCSSGLFALVNNSYLQWGSRSVFLVKGGLSVLPSVSLWWFLLASANMACPPTLNLISEITLFCASVFLHCWFVFPAAMMVFLAAAYSLYLYTSTQHGVPATPHRSFIRPNDMMTASAMHWVPLNILALGCSSLG</sequence>
<feature type="domain" description="NADH:quinone oxidoreductase/Mrp antiporter transmembrane" evidence="17">
    <location>
        <begin position="115"/>
        <end position="392"/>
    </location>
</feature>
<feature type="transmembrane region" description="Helical" evidence="16">
    <location>
        <begin position="280"/>
        <end position="299"/>
    </location>
</feature>
<geneLocation type="mitochondrion" evidence="18"/>
<name>A0A1U9XPG5_LATEL</name>
<evidence type="ECO:0000256" key="13">
    <source>
        <dbReference type="ARBA" id="ARBA00023128"/>
    </source>
</evidence>
<feature type="transmembrane region" description="Helical" evidence="16">
    <location>
        <begin position="375"/>
        <end position="402"/>
    </location>
</feature>
<dbReference type="GO" id="GO:0031966">
    <property type="term" value="C:mitochondrial membrane"/>
    <property type="evidence" value="ECO:0007669"/>
    <property type="project" value="UniProtKB-SubCell"/>
</dbReference>
<dbReference type="GO" id="GO:0015990">
    <property type="term" value="P:electron transport coupled proton transport"/>
    <property type="evidence" value="ECO:0007669"/>
    <property type="project" value="TreeGrafter"/>
</dbReference>
<keyword evidence="10 16" id="KW-1133">Transmembrane helix</keyword>
<evidence type="ECO:0000256" key="11">
    <source>
        <dbReference type="ARBA" id="ARBA00023027"/>
    </source>
</evidence>
<evidence type="ECO:0000256" key="10">
    <source>
        <dbReference type="ARBA" id="ARBA00022989"/>
    </source>
</evidence>
<keyword evidence="14 16" id="KW-0472">Membrane</keyword>
<dbReference type="GO" id="GO:0003954">
    <property type="term" value="F:NADH dehydrogenase activity"/>
    <property type="evidence" value="ECO:0007669"/>
    <property type="project" value="TreeGrafter"/>
</dbReference>
<evidence type="ECO:0000256" key="7">
    <source>
        <dbReference type="ARBA" id="ARBA00022692"/>
    </source>
</evidence>
<comment type="subcellular location">
    <subcellularLocation>
        <location evidence="1 16">Mitochondrion membrane</location>
        <topology evidence="1 16">Multi-pass membrane protein</topology>
    </subcellularLocation>
</comment>
<proteinExistence type="inferred from homology"/>
<feature type="transmembrane region" description="Helical" evidence="16">
    <location>
        <begin position="338"/>
        <end position="355"/>
    </location>
</feature>
<dbReference type="InterPro" id="IPR003918">
    <property type="entry name" value="NADH_UbQ_OxRdtase"/>
</dbReference>
<dbReference type="GO" id="GO:0042773">
    <property type="term" value="P:ATP synthesis coupled electron transport"/>
    <property type="evidence" value="ECO:0007669"/>
    <property type="project" value="InterPro"/>
</dbReference>
<dbReference type="EMBL" id="KX815959">
    <property type="protein sequence ID" value="AQZ26133.1"/>
    <property type="molecule type" value="Genomic_DNA"/>
</dbReference>
<dbReference type="PANTHER" id="PTHR43507:SF20">
    <property type="entry name" value="NADH-UBIQUINONE OXIDOREDUCTASE CHAIN 4"/>
    <property type="match status" value="1"/>
</dbReference>
<evidence type="ECO:0000256" key="4">
    <source>
        <dbReference type="ARBA" id="ARBA00021006"/>
    </source>
</evidence>
<feature type="transmembrane region" description="Helical" evidence="16">
    <location>
        <begin position="95"/>
        <end position="112"/>
    </location>
</feature>
<feature type="transmembrane region" description="Helical" evidence="16">
    <location>
        <begin position="150"/>
        <end position="169"/>
    </location>
</feature>
<evidence type="ECO:0000256" key="12">
    <source>
        <dbReference type="ARBA" id="ARBA00023075"/>
    </source>
</evidence>
<evidence type="ECO:0000256" key="8">
    <source>
        <dbReference type="ARBA" id="ARBA00022967"/>
    </source>
</evidence>
<feature type="transmembrane region" description="Helical" evidence="16">
    <location>
        <begin position="223"/>
        <end position="247"/>
    </location>
</feature>
<keyword evidence="7 16" id="KW-0812">Transmembrane</keyword>
<evidence type="ECO:0000256" key="6">
    <source>
        <dbReference type="ARBA" id="ARBA00022660"/>
    </source>
</evidence>
<reference evidence="18" key="1">
    <citation type="journal article" date="2017" name="Mol. Phylogenet. Evol.">
        <title>Curious bivalves: Systematic utility and unusual properties of anomalodesmatan mitochondrial genomes.</title>
        <authorList>
            <person name="Williams S.T."/>
            <person name="Foster P.G."/>
            <person name="Hughes C."/>
            <person name="Harper E.M."/>
            <person name="Taylor J.D."/>
            <person name="Littlewood D.T."/>
            <person name="Dyal P."/>
            <person name="Hopkins K.P."/>
            <person name="Briscoe A.G."/>
        </authorList>
    </citation>
    <scope>NUCLEOTIDE SEQUENCE</scope>
</reference>
<evidence type="ECO:0000256" key="3">
    <source>
        <dbReference type="ARBA" id="ARBA00012944"/>
    </source>
</evidence>
<evidence type="ECO:0000256" key="16">
    <source>
        <dbReference type="RuleBase" id="RU003297"/>
    </source>
</evidence>
<dbReference type="PANTHER" id="PTHR43507">
    <property type="entry name" value="NADH-UBIQUINONE OXIDOREDUCTASE CHAIN 4"/>
    <property type="match status" value="1"/>
</dbReference>
<keyword evidence="5 16" id="KW-0813">Transport</keyword>
<keyword evidence="9 16" id="KW-0249">Electron transport</keyword>
<organism evidence="18">
    <name type="scientific">Laternula elliptica</name>
    <name type="common">Freshwater crab</name>
    <name type="synonym">Anatina prismatica</name>
    <dbReference type="NCBI Taxonomy" id="228457"/>
    <lineage>
        <taxon>Eukaryota</taxon>
        <taxon>Metazoa</taxon>
        <taxon>Spiralia</taxon>
        <taxon>Lophotrochozoa</taxon>
        <taxon>Mollusca</taxon>
        <taxon>Bivalvia</taxon>
        <taxon>Autobranchia</taxon>
        <taxon>Heteroconchia</taxon>
        <taxon>Euheterodonta</taxon>
        <taxon>Anomalodesmata</taxon>
        <taxon>Pandoroidea</taxon>
        <taxon>Laternulidae</taxon>
        <taxon>Laternula</taxon>
    </lineage>
</organism>
<dbReference type="GO" id="GO:0008137">
    <property type="term" value="F:NADH dehydrogenase (ubiquinone) activity"/>
    <property type="evidence" value="ECO:0007669"/>
    <property type="project" value="UniProtKB-UniRule"/>
</dbReference>
<evidence type="ECO:0000313" key="18">
    <source>
        <dbReference type="EMBL" id="AQZ26133.1"/>
    </source>
</evidence>
<protein>
    <recommendedName>
        <fullName evidence="4 16">NADH-ubiquinone oxidoreductase chain 4</fullName>
        <ecNumber evidence="3 16">7.1.1.2</ecNumber>
    </recommendedName>
</protein>
<comment type="catalytic activity">
    <reaction evidence="15 16">
        <text>a ubiquinone + NADH + 5 H(+)(in) = a ubiquinol + NAD(+) + 4 H(+)(out)</text>
        <dbReference type="Rhea" id="RHEA:29091"/>
        <dbReference type="Rhea" id="RHEA-COMP:9565"/>
        <dbReference type="Rhea" id="RHEA-COMP:9566"/>
        <dbReference type="ChEBI" id="CHEBI:15378"/>
        <dbReference type="ChEBI" id="CHEBI:16389"/>
        <dbReference type="ChEBI" id="CHEBI:17976"/>
        <dbReference type="ChEBI" id="CHEBI:57540"/>
        <dbReference type="ChEBI" id="CHEBI:57945"/>
        <dbReference type="EC" id="7.1.1.2"/>
    </reaction>
</comment>
<dbReference type="PRINTS" id="PR01437">
    <property type="entry name" value="NUOXDRDTASE4"/>
</dbReference>
<keyword evidence="11 16" id="KW-0520">NAD</keyword>
<keyword evidence="8" id="KW-1278">Translocase</keyword>
<keyword evidence="12 16" id="KW-0830">Ubiquinone</keyword>
<keyword evidence="6 16" id="KW-0679">Respiratory chain</keyword>
<dbReference type="EC" id="7.1.1.2" evidence="3 16"/>
<evidence type="ECO:0000256" key="5">
    <source>
        <dbReference type="ARBA" id="ARBA00022448"/>
    </source>
</evidence>
<feature type="transmembrane region" description="Helical" evidence="16">
    <location>
        <begin position="64"/>
        <end position="83"/>
    </location>
</feature>
<feature type="transmembrane region" description="Helical" evidence="16">
    <location>
        <begin position="6"/>
        <end position="25"/>
    </location>
</feature>
<feature type="transmembrane region" description="Helical" evidence="16">
    <location>
        <begin position="118"/>
        <end position="138"/>
    </location>
</feature>
<evidence type="ECO:0000256" key="9">
    <source>
        <dbReference type="ARBA" id="ARBA00022982"/>
    </source>
</evidence>
<comment type="similarity">
    <text evidence="2 16">Belongs to the complex I subunit 4 family.</text>
</comment>
<feature type="transmembrane region" description="Helical" evidence="16">
    <location>
        <begin position="189"/>
        <end position="211"/>
    </location>
</feature>
<feature type="transmembrane region" description="Helical" evidence="16">
    <location>
        <begin position="305"/>
        <end position="326"/>
    </location>
</feature>
<comment type="function">
    <text evidence="16">Core subunit of the mitochondrial membrane respiratory chain NADH dehydrogenase (Complex I) which catalyzes electron transfer from NADH through the respiratory chain, using ubiquinone as an electron acceptor. Essential for the catalytic activity and assembly of complex I.</text>
</comment>
<evidence type="ECO:0000256" key="1">
    <source>
        <dbReference type="ARBA" id="ARBA00004225"/>
    </source>
</evidence>
<accession>A0A1U9XPG5</accession>
<dbReference type="AlphaFoldDB" id="A0A1U9XPG5"/>
<dbReference type="GO" id="GO:0048039">
    <property type="term" value="F:ubiquinone binding"/>
    <property type="evidence" value="ECO:0007669"/>
    <property type="project" value="TreeGrafter"/>
</dbReference>
<gene>
    <name evidence="18" type="primary">ND4</name>
</gene>
<keyword evidence="13 16" id="KW-0496">Mitochondrion</keyword>
<dbReference type="InterPro" id="IPR001750">
    <property type="entry name" value="ND/Mrp_TM"/>
</dbReference>
<dbReference type="Pfam" id="PF00361">
    <property type="entry name" value="Proton_antipo_M"/>
    <property type="match status" value="1"/>
</dbReference>